<dbReference type="EMBL" id="MQWB01000001">
    <property type="protein sequence ID" value="OZC03808.1"/>
    <property type="molecule type" value="Genomic_DNA"/>
</dbReference>
<organism evidence="1 2">
    <name type="scientific">Rubricoccus marinus</name>
    <dbReference type="NCBI Taxonomy" id="716817"/>
    <lineage>
        <taxon>Bacteria</taxon>
        <taxon>Pseudomonadati</taxon>
        <taxon>Rhodothermota</taxon>
        <taxon>Rhodothermia</taxon>
        <taxon>Rhodothermales</taxon>
        <taxon>Rubricoccaceae</taxon>
        <taxon>Rubricoccus</taxon>
    </lineage>
</organism>
<name>A0A259U1T8_9BACT</name>
<reference evidence="1 2" key="1">
    <citation type="submission" date="2016-11" db="EMBL/GenBank/DDBJ databases">
        <title>Study of marine rhodopsin-containing bacteria.</title>
        <authorList>
            <person name="Yoshizawa S."/>
            <person name="Kumagai Y."/>
            <person name="Kogure K."/>
        </authorList>
    </citation>
    <scope>NUCLEOTIDE SEQUENCE [LARGE SCALE GENOMIC DNA]</scope>
    <source>
        <strain evidence="1 2">SG-29</strain>
    </source>
</reference>
<comment type="caution">
    <text evidence="1">The sequence shown here is derived from an EMBL/GenBank/DDBJ whole genome shotgun (WGS) entry which is preliminary data.</text>
</comment>
<dbReference type="NCBIfam" id="NF033709">
    <property type="entry name" value="PorV_fam"/>
    <property type="match status" value="1"/>
</dbReference>
<evidence type="ECO:0008006" key="3">
    <source>
        <dbReference type="Google" id="ProtNLM"/>
    </source>
</evidence>
<accession>A0A259U1T8</accession>
<keyword evidence="2" id="KW-1185">Reference proteome</keyword>
<proteinExistence type="predicted"/>
<gene>
    <name evidence="1" type="ORF">BSZ36_12920</name>
</gene>
<evidence type="ECO:0000313" key="1">
    <source>
        <dbReference type="EMBL" id="OZC03808.1"/>
    </source>
</evidence>
<protein>
    <recommendedName>
        <fullName evidence="3">DUF5723 domain-containing protein</fullName>
    </recommendedName>
</protein>
<dbReference type="AlphaFoldDB" id="A0A259U1T8"/>
<dbReference type="Proteomes" id="UP000216446">
    <property type="component" value="Unassembled WGS sequence"/>
</dbReference>
<dbReference type="InParanoid" id="A0A259U1T8"/>
<evidence type="ECO:0000313" key="2">
    <source>
        <dbReference type="Proteomes" id="UP000216446"/>
    </source>
</evidence>
<sequence length="265" mass="28516">MFSRMDYVEDIGINYFGVAQKFGANSVALTLTSWDYGDIARTSEERPDTNPNALETYDASTYSFGATYSRQFTDRIGAGATLKALGRTIDNVNSNGLAFDAGITYVVPESGLRFGVSLKNLGQEMTFGGDGLRRSTPNNGPNGPGTIAGEIDDLPAQLPSVLNFGAAYTRQFAGDVSVSGMANFRSISYDQDQYSAGLELGYASLVYARGGFNITADNDQDFWRGWNVGAGLNLDVQTTSLKVDYAYRPSDVFGDVNMFSVSVGI</sequence>